<feature type="region of interest" description="Disordered" evidence="1">
    <location>
        <begin position="35"/>
        <end position="56"/>
    </location>
</feature>
<feature type="compositionally biased region" description="Low complexity" evidence="1">
    <location>
        <begin position="35"/>
        <end position="53"/>
    </location>
</feature>
<protein>
    <submittedName>
        <fullName evidence="2">Uncharacterized protein</fullName>
    </submittedName>
</protein>
<dbReference type="AlphaFoldDB" id="A0A1Y3BD38"/>
<dbReference type="EMBL" id="MUJZ01030844">
    <property type="protein sequence ID" value="OTF77798.1"/>
    <property type="molecule type" value="Genomic_DNA"/>
</dbReference>
<comment type="caution">
    <text evidence="2">The sequence shown here is derived from an EMBL/GenBank/DDBJ whole genome shotgun (WGS) entry which is preliminary data.</text>
</comment>
<proteinExistence type="predicted"/>
<accession>A0A1Y3BD38</accession>
<name>A0A1Y3BD38_EURMA</name>
<reference evidence="2 3" key="1">
    <citation type="submission" date="2017-03" db="EMBL/GenBank/DDBJ databases">
        <title>Genome Survey of Euroglyphus maynei.</title>
        <authorList>
            <person name="Arlian L.G."/>
            <person name="Morgan M.S."/>
            <person name="Rider S.D."/>
        </authorList>
    </citation>
    <scope>NUCLEOTIDE SEQUENCE [LARGE SCALE GENOMIC DNA]</scope>
    <source>
        <strain evidence="2">Arlian Lab</strain>
        <tissue evidence="2">Whole body</tissue>
    </source>
</reference>
<evidence type="ECO:0000313" key="2">
    <source>
        <dbReference type="EMBL" id="OTF77798.1"/>
    </source>
</evidence>
<gene>
    <name evidence="2" type="ORF">BLA29_014378</name>
</gene>
<organism evidence="2 3">
    <name type="scientific">Euroglyphus maynei</name>
    <name type="common">Mayne's house dust mite</name>
    <dbReference type="NCBI Taxonomy" id="6958"/>
    <lineage>
        <taxon>Eukaryota</taxon>
        <taxon>Metazoa</taxon>
        <taxon>Ecdysozoa</taxon>
        <taxon>Arthropoda</taxon>
        <taxon>Chelicerata</taxon>
        <taxon>Arachnida</taxon>
        <taxon>Acari</taxon>
        <taxon>Acariformes</taxon>
        <taxon>Sarcoptiformes</taxon>
        <taxon>Astigmata</taxon>
        <taxon>Psoroptidia</taxon>
        <taxon>Analgoidea</taxon>
        <taxon>Pyroglyphidae</taxon>
        <taxon>Pyroglyphinae</taxon>
        <taxon>Euroglyphus</taxon>
    </lineage>
</organism>
<evidence type="ECO:0000256" key="1">
    <source>
        <dbReference type="SAM" id="MobiDB-lite"/>
    </source>
</evidence>
<keyword evidence="3" id="KW-1185">Reference proteome</keyword>
<evidence type="ECO:0000313" key="3">
    <source>
        <dbReference type="Proteomes" id="UP000194236"/>
    </source>
</evidence>
<sequence>MKNISDLEQLLTMSSNEIEMLDKDVLERFLSIISSEQKTSSSSGNEIDLNNNNDDLKMSPGFAKLETDEDIDNCKANLIQSLKQQLEQYRQIKH</sequence>
<dbReference type="Proteomes" id="UP000194236">
    <property type="component" value="Unassembled WGS sequence"/>
</dbReference>
<dbReference type="OrthoDB" id="10566476at2759"/>